<dbReference type="AlphaFoldDB" id="A0A6N9U7J8"/>
<accession>A0A6N9U7J8</accession>
<protein>
    <submittedName>
        <fullName evidence="2">Uncharacterized protein</fullName>
    </submittedName>
</protein>
<dbReference type="Proteomes" id="UP000471293">
    <property type="component" value="Unassembled WGS sequence"/>
</dbReference>
<dbReference type="RefSeq" id="WP_164349342.1">
    <property type="nucleotide sequence ID" value="NZ_JAAGLQ010000648.1"/>
</dbReference>
<feature type="compositionally biased region" description="Low complexity" evidence="1">
    <location>
        <begin position="24"/>
        <end position="40"/>
    </location>
</feature>
<name>A0A6N9U7J8_STRHA</name>
<reference evidence="2 3" key="1">
    <citation type="submission" date="2020-01" db="EMBL/GenBank/DDBJ databases">
        <title>Insect and environment-associated Actinomycetes.</title>
        <authorList>
            <person name="Currrie C."/>
            <person name="Chevrette M."/>
            <person name="Carlson C."/>
            <person name="Stubbendieck R."/>
            <person name="Wendt-Pienkowski E."/>
        </authorList>
    </citation>
    <scope>NUCLEOTIDE SEQUENCE [LARGE SCALE GENOMIC DNA]</scope>
    <source>
        <strain evidence="2 3">SID11342</strain>
    </source>
</reference>
<feature type="region of interest" description="Disordered" evidence="1">
    <location>
        <begin position="1"/>
        <end position="40"/>
    </location>
</feature>
<organism evidence="2 3">
    <name type="scientific">Streptomyces halstedii</name>
    <dbReference type="NCBI Taxonomy" id="1944"/>
    <lineage>
        <taxon>Bacteria</taxon>
        <taxon>Bacillati</taxon>
        <taxon>Actinomycetota</taxon>
        <taxon>Actinomycetes</taxon>
        <taxon>Kitasatosporales</taxon>
        <taxon>Streptomycetaceae</taxon>
        <taxon>Streptomyces</taxon>
    </lineage>
</organism>
<sequence>MSVRSAWLLPGGAEPGQTREDTRLSPLGTMTPTGPLTTRPGVIPGGSPFAASGAGAMSLQVGPGRAVAQGTTAQGAYPVALDVPVVVDFDDGDALSDRIDTVVMRVLDGLYDVSGSTLARVEVVKGEPSATPAPATLDPACVALWAVLVPAGTSAGVGGIDWGSALTDRRRYTVAVGGITPPGDTAAVGAYVGQWRDNAGVLERWTGTEWTVYQPPAAPVEMTTTGAVAASGFSLLSWRARRKNGMCSFVLEVTRTGAPITATAAGNIDDTDVATIPGGWRPFSPGDVEAPACDGYGDGVARVNPSGTVSIRTWSGGGQLVSPRTIRISAAYVL</sequence>
<comment type="caution">
    <text evidence="2">The sequence shown here is derived from an EMBL/GenBank/DDBJ whole genome shotgun (WGS) entry which is preliminary data.</text>
</comment>
<dbReference type="EMBL" id="JAAGLQ010000648">
    <property type="protein sequence ID" value="NEA19810.1"/>
    <property type="molecule type" value="Genomic_DNA"/>
</dbReference>
<evidence type="ECO:0000313" key="2">
    <source>
        <dbReference type="EMBL" id="NEA19810.1"/>
    </source>
</evidence>
<proteinExistence type="predicted"/>
<evidence type="ECO:0000256" key="1">
    <source>
        <dbReference type="SAM" id="MobiDB-lite"/>
    </source>
</evidence>
<gene>
    <name evidence="2" type="ORF">G3I29_31030</name>
</gene>
<evidence type="ECO:0000313" key="3">
    <source>
        <dbReference type="Proteomes" id="UP000471293"/>
    </source>
</evidence>